<keyword evidence="3" id="KW-1185">Reference proteome</keyword>
<proteinExistence type="predicted"/>
<name>A0A9N9KLT9_9GLOM</name>
<dbReference type="AlphaFoldDB" id="A0A9N9KLT9"/>
<comment type="caution">
    <text evidence="2">The sequence shown here is derived from an EMBL/GenBank/DDBJ whole genome shotgun (WGS) entry which is preliminary data.</text>
</comment>
<organism evidence="2 3">
    <name type="scientific">Cetraspora pellucida</name>
    <dbReference type="NCBI Taxonomy" id="1433469"/>
    <lineage>
        <taxon>Eukaryota</taxon>
        <taxon>Fungi</taxon>
        <taxon>Fungi incertae sedis</taxon>
        <taxon>Mucoromycota</taxon>
        <taxon>Glomeromycotina</taxon>
        <taxon>Glomeromycetes</taxon>
        <taxon>Diversisporales</taxon>
        <taxon>Gigasporaceae</taxon>
        <taxon>Cetraspora</taxon>
    </lineage>
</organism>
<gene>
    <name evidence="2" type="ORF">CPELLU_LOCUS21805</name>
</gene>
<reference evidence="2" key="1">
    <citation type="submission" date="2021-06" db="EMBL/GenBank/DDBJ databases">
        <authorList>
            <person name="Kallberg Y."/>
            <person name="Tangrot J."/>
            <person name="Rosling A."/>
        </authorList>
    </citation>
    <scope>NUCLEOTIDE SEQUENCE</scope>
    <source>
        <strain evidence="2">FL966</strain>
    </source>
</reference>
<evidence type="ECO:0000313" key="2">
    <source>
        <dbReference type="EMBL" id="CAG8839103.1"/>
    </source>
</evidence>
<dbReference type="Proteomes" id="UP000789759">
    <property type="component" value="Unassembled WGS sequence"/>
</dbReference>
<accession>A0A9N9KLT9</accession>
<evidence type="ECO:0000256" key="1">
    <source>
        <dbReference type="SAM" id="MobiDB-lite"/>
    </source>
</evidence>
<protein>
    <submittedName>
        <fullName evidence="2">13474_t:CDS:1</fullName>
    </submittedName>
</protein>
<evidence type="ECO:0000313" key="3">
    <source>
        <dbReference type="Proteomes" id="UP000789759"/>
    </source>
</evidence>
<sequence length="96" mass="11578">MPKNPSPKSLSSISRRKEDNRKHNAGRKPAKDDAYVQQTDLKKYYNRIQQRKYQKQQKSYISSLEKEVKELREVLEKYKDINEDNIIKESEDFEEK</sequence>
<dbReference type="EMBL" id="CAJVQA010086246">
    <property type="protein sequence ID" value="CAG8839103.1"/>
    <property type="molecule type" value="Genomic_DNA"/>
</dbReference>
<feature type="region of interest" description="Disordered" evidence="1">
    <location>
        <begin position="1"/>
        <end position="38"/>
    </location>
</feature>
<feature type="compositionally biased region" description="Polar residues" evidence="1">
    <location>
        <begin position="1"/>
        <end position="13"/>
    </location>
</feature>
<feature type="non-terminal residue" evidence="2">
    <location>
        <position position="96"/>
    </location>
</feature>